<dbReference type="Pfam" id="PF05621">
    <property type="entry name" value="TniB"/>
    <property type="match status" value="1"/>
</dbReference>
<comment type="caution">
    <text evidence="1">The sequence shown here is derived from an EMBL/GenBank/DDBJ whole genome shotgun (WGS) entry which is preliminary data.</text>
</comment>
<accession>A0ABN2BC19</accession>
<organism evidence="1 2">
    <name type="scientific">Dermacoccus barathri</name>
    <dbReference type="NCBI Taxonomy" id="322601"/>
    <lineage>
        <taxon>Bacteria</taxon>
        <taxon>Bacillati</taxon>
        <taxon>Actinomycetota</taxon>
        <taxon>Actinomycetes</taxon>
        <taxon>Micrococcales</taxon>
        <taxon>Dermacoccaceae</taxon>
        <taxon>Dermacoccus</taxon>
    </lineage>
</organism>
<dbReference type="GO" id="GO:0005524">
    <property type="term" value="F:ATP binding"/>
    <property type="evidence" value="ECO:0007669"/>
    <property type="project" value="UniProtKB-KW"/>
</dbReference>
<gene>
    <name evidence="1" type="ORF">GCM10009762_09740</name>
</gene>
<keyword evidence="1" id="KW-0547">Nucleotide-binding</keyword>
<evidence type="ECO:0000313" key="1">
    <source>
        <dbReference type="EMBL" id="GAA1538115.1"/>
    </source>
</evidence>
<keyword evidence="2" id="KW-1185">Reference proteome</keyword>
<dbReference type="InterPro" id="IPR027417">
    <property type="entry name" value="P-loop_NTPase"/>
</dbReference>
<dbReference type="RefSeq" id="WP_346029860.1">
    <property type="nucleotide sequence ID" value="NZ_BAAANV010000030.1"/>
</dbReference>
<protein>
    <submittedName>
        <fullName evidence="1">ATP-binding protein</fullName>
    </submittedName>
</protein>
<dbReference type="SUPFAM" id="SSF52540">
    <property type="entry name" value="P-loop containing nucleoside triphosphate hydrolases"/>
    <property type="match status" value="1"/>
</dbReference>
<evidence type="ECO:0000313" key="2">
    <source>
        <dbReference type="Proteomes" id="UP001501288"/>
    </source>
</evidence>
<dbReference type="Proteomes" id="UP001501288">
    <property type="component" value="Unassembled WGS sequence"/>
</dbReference>
<dbReference type="EMBL" id="BAAANV010000030">
    <property type="protein sequence ID" value="GAA1538115.1"/>
    <property type="molecule type" value="Genomic_DNA"/>
</dbReference>
<dbReference type="InterPro" id="IPR008868">
    <property type="entry name" value="TniB"/>
</dbReference>
<proteinExistence type="predicted"/>
<keyword evidence="1" id="KW-0067">ATP-binding</keyword>
<reference evidence="1 2" key="1">
    <citation type="journal article" date="2019" name="Int. J. Syst. Evol. Microbiol.">
        <title>The Global Catalogue of Microorganisms (GCM) 10K type strain sequencing project: providing services to taxonomists for standard genome sequencing and annotation.</title>
        <authorList>
            <consortium name="The Broad Institute Genomics Platform"/>
            <consortium name="The Broad Institute Genome Sequencing Center for Infectious Disease"/>
            <person name="Wu L."/>
            <person name="Ma J."/>
        </authorList>
    </citation>
    <scope>NUCLEOTIDE SEQUENCE [LARGE SCALE GENOMIC DNA]</scope>
    <source>
        <strain evidence="1 2">JCM 14588</strain>
    </source>
</reference>
<name>A0ABN2BC19_9MICO</name>
<sequence>MVVNPSGVDVARLPATTLAGWRQYVDLDAPTFDLLPRAQYDALPEDARLAYDEHRSHYHSRMVVVETSTVRQVTRQARLLLHVNKQETGARRGLIVSGQAATGKTTSLMELGKTHEAMVRRRYPDDASRIPVVYLSAPPKGSAKKLATEFANFLGHPASGRENVVDIANRVCRLLIDARTDLVLVDEIHNLNLATSAGEEMSDHLKYFADHIPATFVYAGIDVEALLFNGIRGRQIAGRYTTLRTAPFPRSDEWKGLVAIFDESLRLYDHAAGSLLPLSDYLHDRTGGSISSLSHLLRAAAILAMLPGGPEAVTRDVLDDVILDHAAETVASPRGKRHAV</sequence>
<dbReference type="Gene3D" id="3.40.50.300">
    <property type="entry name" value="P-loop containing nucleotide triphosphate hydrolases"/>
    <property type="match status" value="1"/>
</dbReference>